<dbReference type="SMART" id="SM00181">
    <property type="entry name" value="EGF"/>
    <property type="match status" value="17"/>
</dbReference>
<dbReference type="SMART" id="SM01411">
    <property type="entry name" value="Ephrin_rec_like"/>
    <property type="match status" value="18"/>
</dbReference>
<evidence type="ECO:0000256" key="3">
    <source>
        <dbReference type="ARBA" id="ARBA00022490"/>
    </source>
</evidence>
<keyword evidence="6" id="KW-0732">Signal</keyword>
<dbReference type="InterPro" id="IPR009030">
    <property type="entry name" value="Growth_fac_rcpt_cys_sf"/>
</dbReference>
<dbReference type="GO" id="GO:0005737">
    <property type="term" value="C:cytoplasm"/>
    <property type="evidence" value="ECO:0007669"/>
    <property type="project" value="UniProtKB-SubCell"/>
</dbReference>
<dbReference type="InterPro" id="IPR018097">
    <property type="entry name" value="EGF_Ca-bd_CS"/>
</dbReference>
<dbReference type="InterPro" id="IPR003410">
    <property type="entry name" value="HYR_dom"/>
</dbReference>
<feature type="disulfide bond" evidence="11">
    <location>
        <begin position="545"/>
        <end position="554"/>
    </location>
</feature>
<feature type="domain" description="EGF-like" evidence="14">
    <location>
        <begin position="481"/>
        <end position="516"/>
    </location>
</feature>
<comment type="subcellular location">
    <subcellularLocation>
        <location evidence="1">Cytoplasm</location>
    </subcellularLocation>
    <subcellularLocation>
        <location evidence="2">Secreted</location>
    </subcellularLocation>
</comment>
<dbReference type="Proteomes" id="UP000507470">
    <property type="component" value="Unassembled WGS sequence"/>
</dbReference>
<feature type="disulfide bond" evidence="11">
    <location>
        <begin position="485"/>
        <end position="495"/>
    </location>
</feature>
<keyword evidence="8" id="KW-0106">Calcium</keyword>
<dbReference type="GO" id="GO:0045197">
    <property type="term" value="P:establishment or maintenance of epithelial cell apical/basal polarity"/>
    <property type="evidence" value="ECO:0007669"/>
    <property type="project" value="TreeGrafter"/>
</dbReference>
<evidence type="ECO:0000256" key="11">
    <source>
        <dbReference type="PROSITE-ProRule" id="PRU00076"/>
    </source>
</evidence>
<dbReference type="CDD" id="cd00054">
    <property type="entry name" value="EGF_CA"/>
    <property type="match status" value="7"/>
</dbReference>
<feature type="disulfide bond" evidence="11">
    <location>
        <begin position="1034"/>
        <end position="1043"/>
    </location>
</feature>
<feature type="domain" description="EGF-like" evidence="14">
    <location>
        <begin position="2561"/>
        <end position="2589"/>
    </location>
</feature>
<evidence type="ECO:0000259" key="16">
    <source>
        <dbReference type="PROSITE" id="PS50923"/>
    </source>
</evidence>
<dbReference type="Pfam" id="PF02494">
    <property type="entry name" value="HYR"/>
    <property type="match status" value="1"/>
</dbReference>
<feature type="transmembrane region" description="Helical" evidence="13">
    <location>
        <begin position="2603"/>
        <end position="2630"/>
    </location>
</feature>
<feature type="disulfide bond" evidence="11">
    <location>
        <begin position="880"/>
        <end position="889"/>
    </location>
</feature>
<reference evidence="18 19" key="1">
    <citation type="submission" date="2020-06" db="EMBL/GenBank/DDBJ databases">
        <authorList>
            <person name="Li R."/>
            <person name="Bekaert M."/>
        </authorList>
    </citation>
    <scope>NUCLEOTIDE SEQUENCE [LARGE SCALE GENOMIC DNA]</scope>
    <source>
        <strain evidence="19">wild</strain>
    </source>
</reference>
<evidence type="ECO:0000256" key="13">
    <source>
        <dbReference type="SAM" id="Phobius"/>
    </source>
</evidence>
<dbReference type="PROSITE" id="PS50948">
    <property type="entry name" value="PAN"/>
    <property type="match status" value="1"/>
</dbReference>
<comment type="caution">
    <text evidence="11">Lacks conserved residue(s) required for the propagation of feature annotation.</text>
</comment>
<dbReference type="InterPro" id="IPR000742">
    <property type="entry name" value="EGF"/>
</dbReference>
<evidence type="ECO:0000256" key="6">
    <source>
        <dbReference type="ARBA" id="ARBA00022729"/>
    </source>
</evidence>
<dbReference type="InterPro" id="IPR001881">
    <property type="entry name" value="EGF-like_Ca-bd_dom"/>
</dbReference>
<dbReference type="PROSITE" id="PS01187">
    <property type="entry name" value="EGF_CA"/>
    <property type="match status" value="1"/>
</dbReference>
<sequence>MFFTVKYKYSVALALRHIVSGCQAEQNVKINKSSSQQSYLDEKRPKIQNCPRSRIEYVDSTSHTITTASANTITVTDNMDNVNAIVTPETFIADASNPTRQIVNVKATDKAGNIDECYFEIYVRVSTCSPYYLPTPQHGSKTCIRKKKIINGKMTGNTGYICTITCDPGYYMYEYPDQSVVTMECDNNGNWNRPIIPACTKGYIQANFTQNFDLTYNAVSNITENCTSDYHSAIQALIPSPLANIRNACTASFPSMVVELSIASSSVNTTSDETVIKFTMSIGPAGFTTDQYKMCANLTEVHLINSSISTIRDLSGCSNISADWNSLSFTQVSTCNGSRKYADIDGKDVLLCPNGTTSYTKGNVFPGSCTVLSCSSGHYSSSGFPPCIPCPLDTYFVDSQTCEKCPINTETEIRGAVNQTQCKNKCPAGQYNIFGNEPNCRPCPLHYYQPSEGAIGCLECADDKITLSNGTDNSSDCIDAAPILCKPDICQRGNCSIRKHDFYCQCPEGTDGARCETDVNSECTNSTCKNGGVCINKINSFSCICPVKYKGPNCEMQTDICDVKPCLNKAKCENYNNVRRKCICQPGFTGVDCETDIKECDSNPCYNDAACQDRENGYFCQCKNGYSGTRCEVRTSPCVNCNGGTCVDDYRLDSFRCVCNEGLSYGEFCDFKLHVNTLPSMSLREASANENYTASECRSTCDKALSSCQGFVYQPTDKMCYILNSSLIGIEMSTNSSYDFYVHRCIRPVDDFYTPWFNIDSPNTGKGDNERIKRLRRKYGMDICGGTKPVGAECRVFNKTLTYHYETGDTFSLPCGTKGLKCDSGPKNPCEDYEVRYRCSANKVFKGRTCTDLLFCDYNDSPCQNGATCFNEVGGFRCNCKPGYTGSLCQHNIDDCPSVNPCLNGGKCKDILNGHECDCPKGYTGSICQNNKPDCYSGACSNRGTCIDGVNTYSCQCFDGFTGSNCSINIDDCAINPCLHGGKCQDGQNDFLCTCPTGWIGKRCENIINLCEMKSPCPSSANCTYLFNDYYCRCPEKTYGKYCENSLDTCRDVNPCINEGKCDNAALPNCDCNDDYTGKGCHTLINHCAEKDKCKNGGTCQTFADGVGFNCICKSELDTNYDLLFYLPAHNGYAALPYPIKLTGSGITISMWVKFQVHGNKQIYFTLYSVSAMNSIENPESMIVFHNMGVDVTDQSGKKTIKQNYFTIDNGEWHNVVFTWDEKSGGNYIINSISQGTDTAIIFKNNFNHNIWIVIGDNLGPNTKQSTNEGFKGYISQLNIYNRALDFESEIAVIHSKPQVVFIGVILRWNEFVLHKGVRPVYPSHASREGCVLGKSCIKKGINKTPPSIVNCPSDLHIYSKERFITVSWKEPTIKGASTVNRRYRSGDTFLWGKYQMIYEAIDDDSNSQFCNFNIYVQSEVCNKLPDPWGGEQKCEKSGSYKGCTIRCKNTKTERISLYHPILYTCGPSGSWNPAMPSHPLLYPPCGPINGFPKKRLEIVLSYPNITTANCPGVKEALEVEVKKSVQKINAYWDSKLCTKADCSDTTVVVDCGTLADRRKRAVSITNVQITIPKSLKNLKDLTINQEVLSAEDVIRREVLDSKNFDFSSPIPGGELDPSSFKLTSTEVCGDKETVIDGYCVKCGPGTYLNTTTKICESCPIGMYTTRDGQTKCQKCADGSTTETEGLNKPSFCYPICPAGQKYNKGGSKCVDCGLGYYQEEAGQFYCEWCGLGKTTRETNTTSVSFCYDVCLPGKQLAANGGCEDCPEGTYKNVGSKCIACPQGTTTLTTGASLQTDCNIKACEAGYKRVDTNTCEKCPIGTYQPQKWQTSCLSCGGDRYRTDQEASTSKGDCKYFCPSGYEAVVSSCVPCREGFFKDNTVSKYGKCKQCPYQKTTIDMASMSLKDCSVYNCPPGYMSDILGTRCEICPVGTYQPFHNETICFPCSSWLSTVQTGSTAVQQCLNYCPPGQERHTDGSCFDCGIGFYKHNNDNYFMPCTACPDDYTTLGAKSTSLSQCTMRKCMHGSMRKDDNTGCLPCPRGTYQDLPYQTTCKQCPEFSFSRREGAFSITQCESYCDPGYEKDSKNHCTPCGIGYYKNNDFDKFAKCTPCPVDRITPTIGAISISQCTQGNCSPGYKIVRTGCQICPIGTYQSLHWQDECIPCPLHKSTVFAGSTDYSDCIFSCDPGYEDTFGGCVKCQIGYFKSEKKASSCTKCPNGKITSDFAATSFLDCNIPDCPAGYKLVNRCTNNNCDRQCEVCGYDYYQPSTRQHDCIYCGTGYTTFDLQNAQTRLHCKVDCASGSEINPSDPLSCRTCAIGYYRDASDRKMRSCQLCPLDFITSELGATNINNCIVRNCTQPGTYRNSVNNKCTPCPVGKYNRLKWQDSCTPCPDGYTTTINGSDNVNSCIRDCPSGYDHDGSVCRPCPVGKYRDKDKSGLRCRTCPNGYTTAKTGSISSSMCNQSPCNIGEYLNTGTNKCVKCALHHYQDNTGRFNCKLCPNGKYTEQIGSVSLGACKSYCDDKTKNNCTANSNCQDNVVGGFICVCITDHVKQKGVCKHKCDTGYCSHGTCNKRPLSCLCPEEYSGKTCQTRKSSSGWTRTEKIIAGSVAGGVGLLIIIIFIVCCFTMPLWRRNRMPSPHVQKVDVDDNANPYSMPVVHQPLLYHDQDVDRVSMFNIVPVHQPTYYDNYFGGSGPRGLLHFRDPLPEYMKQEKLQLPDIPVIYQDNATYSTDQPAVYIPKTAQKDLKE</sequence>
<evidence type="ECO:0000256" key="10">
    <source>
        <dbReference type="ARBA" id="ARBA00023180"/>
    </source>
</evidence>
<keyword evidence="13" id="KW-1133">Transmembrane helix</keyword>
<dbReference type="SMART" id="SM00179">
    <property type="entry name" value="EGF_CA"/>
    <property type="match status" value="9"/>
</dbReference>
<dbReference type="FunFam" id="2.10.25.10:FF:000031">
    <property type="entry name" value="neurogenic locus notch homolog protein 3"/>
    <property type="match status" value="1"/>
</dbReference>
<dbReference type="Gene3D" id="2.10.25.10">
    <property type="entry name" value="Laminin"/>
    <property type="match status" value="8"/>
</dbReference>
<dbReference type="GO" id="GO:0005886">
    <property type="term" value="C:plasma membrane"/>
    <property type="evidence" value="ECO:0007669"/>
    <property type="project" value="TreeGrafter"/>
</dbReference>
<feature type="domain" description="HYR" evidence="15">
    <location>
        <begin position="40"/>
        <end position="125"/>
    </location>
</feature>
<evidence type="ECO:0000256" key="4">
    <source>
        <dbReference type="ARBA" id="ARBA00022525"/>
    </source>
</evidence>
<dbReference type="Gene3D" id="2.60.120.200">
    <property type="match status" value="1"/>
</dbReference>
<dbReference type="FunFam" id="2.10.25.10:FF:000053">
    <property type="entry name" value="Slit guidance ligand 2"/>
    <property type="match status" value="1"/>
</dbReference>
<dbReference type="GO" id="GO:0032991">
    <property type="term" value="C:protein-containing complex"/>
    <property type="evidence" value="ECO:0007669"/>
    <property type="project" value="TreeGrafter"/>
</dbReference>
<dbReference type="PROSITE" id="PS50026">
    <property type="entry name" value="EGF_3"/>
    <property type="match status" value="11"/>
</dbReference>
<proteinExistence type="predicted"/>
<dbReference type="Pfam" id="PF13385">
    <property type="entry name" value="Laminin_G_3"/>
    <property type="match status" value="1"/>
</dbReference>
<keyword evidence="3" id="KW-0963">Cytoplasm</keyword>
<evidence type="ECO:0000259" key="17">
    <source>
        <dbReference type="PROSITE" id="PS50948"/>
    </source>
</evidence>
<dbReference type="InterPro" id="IPR051022">
    <property type="entry name" value="Notch_Cell-Fate_Det"/>
</dbReference>
<dbReference type="PROSITE" id="PS00010">
    <property type="entry name" value="ASX_HYDROXYL"/>
    <property type="match status" value="5"/>
</dbReference>
<dbReference type="FunFam" id="2.10.25.10:FF:000537">
    <property type="entry name" value="Notch 3"/>
    <property type="match status" value="1"/>
</dbReference>
<protein>
    <submittedName>
        <fullName evidence="18">Fibropellin-3,Delta-like protein 4,Delta-like protein C,Fibropellin-1,Delta-like protein B,Neurogenic locus notch homolog protein 1</fullName>
    </submittedName>
</protein>
<dbReference type="SUPFAM" id="SSF57196">
    <property type="entry name" value="EGF/Laminin"/>
    <property type="match status" value="4"/>
</dbReference>
<feature type="disulfide bond" evidence="11">
    <location>
        <begin position="957"/>
        <end position="966"/>
    </location>
</feature>
<keyword evidence="13" id="KW-0812">Transmembrane</keyword>
<evidence type="ECO:0000313" key="18">
    <source>
        <dbReference type="EMBL" id="CAC5402383.1"/>
    </source>
</evidence>
<feature type="domain" description="EGF-like" evidence="14">
    <location>
        <begin position="1007"/>
        <end position="1044"/>
    </location>
</feature>
<feature type="disulfide bond" evidence="11">
    <location>
        <begin position="506"/>
        <end position="515"/>
    </location>
</feature>
<dbReference type="GO" id="GO:0005576">
    <property type="term" value="C:extracellular region"/>
    <property type="evidence" value="ECO:0007669"/>
    <property type="project" value="UniProtKB-SubCell"/>
</dbReference>
<dbReference type="PROSITE" id="PS01186">
    <property type="entry name" value="EGF_2"/>
    <property type="match status" value="6"/>
</dbReference>
<evidence type="ECO:0000259" key="14">
    <source>
        <dbReference type="PROSITE" id="PS50026"/>
    </source>
</evidence>
<dbReference type="Pfam" id="PF07699">
    <property type="entry name" value="Ephrin_rec_like"/>
    <property type="match status" value="16"/>
</dbReference>
<keyword evidence="9 11" id="KW-1015">Disulfide bond</keyword>
<evidence type="ECO:0000259" key="15">
    <source>
        <dbReference type="PROSITE" id="PS50825"/>
    </source>
</evidence>
<dbReference type="PROSITE" id="PS00022">
    <property type="entry name" value="EGF_1"/>
    <property type="match status" value="11"/>
</dbReference>
<dbReference type="Pfam" id="PF00008">
    <property type="entry name" value="EGF"/>
    <property type="match status" value="5"/>
</dbReference>
<dbReference type="SUPFAM" id="SSF57184">
    <property type="entry name" value="Growth factor receptor domain"/>
    <property type="match status" value="7"/>
</dbReference>
<keyword evidence="10" id="KW-0325">Glycoprotein</keyword>
<feature type="domain" description="EGF-like" evidence="14">
    <location>
        <begin position="557"/>
        <end position="594"/>
    </location>
</feature>
<feature type="domain" description="EGF-like" evidence="14">
    <location>
        <begin position="931"/>
        <end position="967"/>
    </location>
</feature>
<keyword evidence="5 11" id="KW-0245">EGF-like domain</keyword>
<evidence type="ECO:0000256" key="9">
    <source>
        <dbReference type="ARBA" id="ARBA00023157"/>
    </source>
</evidence>
<gene>
    <name evidence="18" type="ORF">MCOR_36335</name>
</gene>
<dbReference type="InterPro" id="IPR011641">
    <property type="entry name" value="Tyr-kin_ephrin_A/B_rcpt-like"/>
</dbReference>
<keyword evidence="7" id="KW-0677">Repeat</keyword>
<feature type="domain" description="EGF-like" evidence="14">
    <location>
        <begin position="1046"/>
        <end position="1082"/>
    </location>
</feature>
<dbReference type="PROSITE" id="PS50923">
    <property type="entry name" value="SUSHI"/>
    <property type="match status" value="1"/>
</dbReference>
<feature type="domain" description="Apple" evidence="17">
    <location>
        <begin position="669"/>
        <end position="745"/>
    </location>
</feature>
<feature type="domain" description="EGF-like" evidence="14">
    <location>
        <begin position="969"/>
        <end position="1005"/>
    </location>
</feature>
<feature type="domain" description="Sushi" evidence="16">
    <location>
        <begin position="141"/>
        <end position="201"/>
    </location>
</feature>
<dbReference type="InterPro" id="IPR003609">
    <property type="entry name" value="Pan_app"/>
</dbReference>
<dbReference type="FunFam" id="2.10.25.10:FF:000004">
    <property type="entry name" value="Neurogenic locus notch 1"/>
    <property type="match status" value="1"/>
</dbReference>
<keyword evidence="4" id="KW-0964">Secreted</keyword>
<dbReference type="PANTHER" id="PTHR24049">
    <property type="entry name" value="CRUMBS FAMILY MEMBER"/>
    <property type="match status" value="1"/>
</dbReference>
<feature type="disulfide bond" evidence="11">
    <location>
        <begin position="919"/>
        <end position="928"/>
    </location>
</feature>
<feature type="disulfide bond" evidence="11">
    <location>
        <begin position="1072"/>
        <end position="1081"/>
    </location>
</feature>
<dbReference type="EMBL" id="CACVKT020006490">
    <property type="protein sequence ID" value="CAC5402383.1"/>
    <property type="molecule type" value="Genomic_DNA"/>
</dbReference>
<feature type="disulfide bond" evidence="11">
    <location>
        <begin position="995"/>
        <end position="1004"/>
    </location>
</feature>
<dbReference type="Gene3D" id="2.10.50.10">
    <property type="entry name" value="Tumor Necrosis Factor Receptor, subunit A, domain 2"/>
    <property type="match status" value="16"/>
</dbReference>
<keyword evidence="19" id="KW-1185">Reference proteome</keyword>
<dbReference type="InterPro" id="IPR000436">
    <property type="entry name" value="Sushi_SCR_CCP_dom"/>
</dbReference>
<evidence type="ECO:0000256" key="5">
    <source>
        <dbReference type="ARBA" id="ARBA00022536"/>
    </source>
</evidence>
<dbReference type="GO" id="GO:0007157">
    <property type="term" value="P:heterophilic cell-cell adhesion via plasma membrane cell adhesion molecules"/>
    <property type="evidence" value="ECO:0007669"/>
    <property type="project" value="TreeGrafter"/>
</dbReference>
<name>A0A6J8D0Y2_MYTCO</name>
<evidence type="ECO:0000256" key="7">
    <source>
        <dbReference type="ARBA" id="ARBA00022737"/>
    </source>
</evidence>
<dbReference type="GO" id="GO:0005509">
    <property type="term" value="F:calcium ion binding"/>
    <property type="evidence" value="ECO:0007669"/>
    <property type="project" value="InterPro"/>
</dbReference>
<keyword evidence="12" id="KW-0768">Sushi</keyword>
<dbReference type="InterPro" id="IPR013320">
    <property type="entry name" value="ConA-like_dom_sf"/>
</dbReference>
<dbReference type="InterPro" id="IPR000152">
    <property type="entry name" value="EGF-type_Asp/Asn_hydroxyl_site"/>
</dbReference>
<feature type="disulfide bond" evidence="11">
    <location>
        <begin position="584"/>
        <end position="593"/>
    </location>
</feature>
<evidence type="ECO:0000313" key="19">
    <source>
        <dbReference type="Proteomes" id="UP000507470"/>
    </source>
</evidence>
<evidence type="ECO:0000256" key="1">
    <source>
        <dbReference type="ARBA" id="ARBA00004496"/>
    </source>
</evidence>
<dbReference type="OrthoDB" id="6287073at2759"/>
<feature type="domain" description="EGF-like" evidence="14">
    <location>
        <begin position="596"/>
        <end position="632"/>
    </location>
</feature>
<feature type="domain" description="EGF-like" evidence="14">
    <location>
        <begin position="892"/>
        <end position="929"/>
    </location>
</feature>
<dbReference type="PROSITE" id="PS50825">
    <property type="entry name" value="HYR"/>
    <property type="match status" value="2"/>
</dbReference>
<feature type="domain" description="HYR" evidence="15">
    <location>
        <begin position="1342"/>
        <end position="1419"/>
    </location>
</feature>
<feature type="disulfide bond" evidence="11">
    <location>
        <begin position="622"/>
        <end position="631"/>
    </location>
</feature>
<accession>A0A6J8D0Y2</accession>
<evidence type="ECO:0000256" key="8">
    <source>
        <dbReference type="ARBA" id="ARBA00022837"/>
    </source>
</evidence>
<dbReference type="InterPro" id="IPR013032">
    <property type="entry name" value="EGF-like_CS"/>
</dbReference>
<dbReference type="SUPFAM" id="SSF49899">
    <property type="entry name" value="Concanavalin A-like lectins/glucanases"/>
    <property type="match status" value="1"/>
</dbReference>
<feature type="domain" description="EGF-like" evidence="14">
    <location>
        <begin position="852"/>
        <end position="890"/>
    </location>
</feature>
<feature type="domain" description="EGF-like" evidence="14">
    <location>
        <begin position="519"/>
        <end position="555"/>
    </location>
</feature>
<dbReference type="FunFam" id="2.10.25.10:FF:000472">
    <property type="entry name" value="Uncharacterized protein, isoform A"/>
    <property type="match status" value="1"/>
</dbReference>
<organism evidence="18 19">
    <name type="scientific">Mytilus coruscus</name>
    <name type="common">Sea mussel</name>
    <dbReference type="NCBI Taxonomy" id="42192"/>
    <lineage>
        <taxon>Eukaryota</taxon>
        <taxon>Metazoa</taxon>
        <taxon>Spiralia</taxon>
        <taxon>Lophotrochozoa</taxon>
        <taxon>Mollusca</taxon>
        <taxon>Bivalvia</taxon>
        <taxon>Autobranchia</taxon>
        <taxon>Pteriomorphia</taxon>
        <taxon>Mytilida</taxon>
        <taxon>Mytiloidea</taxon>
        <taxon>Mytilidae</taxon>
        <taxon>Mytilinae</taxon>
        <taxon>Mytilus</taxon>
    </lineage>
</organism>
<keyword evidence="13" id="KW-0472">Membrane</keyword>
<evidence type="ECO:0000256" key="2">
    <source>
        <dbReference type="ARBA" id="ARBA00004613"/>
    </source>
</evidence>
<feature type="disulfide bond" evidence="11">
    <location>
        <begin position="2579"/>
        <end position="2588"/>
    </location>
</feature>
<dbReference type="Pfam" id="PF12661">
    <property type="entry name" value="hEGF"/>
    <property type="match status" value="1"/>
</dbReference>
<evidence type="ECO:0000256" key="12">
    <source>
        <dbReference type="PROSITE-ProRule" id="PRU00302"/>
    </source>
</evidence>
<dbReference type="FunFam" id="2.10.25.10:FF:000425">
    <property type="entry name" value="Eyes shut homolog"/>
    <property type="match status" value="1"/>
</dbReference>